<dbReference type="AlphaFoldDB" id="A0A414BA28"/>
<accession>A0A414BA28</accession>
<name>A0A414BA28_BACUN</name>
<evidence type="ECO:0000313" key="1">
    <source>
        <dbReference type="EMBL" id="RHC69735.1"/>
    </source>
</evidence>
<sequence length="74" mass="8288">VIIRSFGIAETTSFFRIAVPSFYRLSRQSVANPFPPATCDREIGIRFAGKTVWFVLLSVLPFSLFSASPNVRFS</sequence>
<dbReference type="Proteomes" id="UP000284514">
    <property type="component" value="Unassembled WGS sequence"/>
</dbReference>
<evidence type="ECO:0000313" key="2">
    <source>
        <dbReference type="Proteomes" id="UP000284514"/>
    </source>
</evidence>
<protein>
    <submittedName>
        <fullName evidence="1">Uncharacterized protein</fullName>
    </submittedName>
</protein>
<gene>
    <name evidence="1" type="ORF">DW831_21165</name>
</gene>
<feature type="non-terminal residue" evidence="1">
    <location>
        <position position="1"/>
    </location>
</feature>
<proteinExistence type="predicted"/>
<dbReference type="EMBL" id="QSIF01000090">
    <property type="protein sequence ID" value="RHC69735.1"/>
    <property type="molecule type" value="Genomic_DNA"/>
</dbReference>
<comment type="caution">
    <text evidence="1">The sequence shown here is derived from an EMBL/GenBank/DDBJ whole genome shotgun (WGS) entry which is preliminary data.</text>
</comment>
<organism evidence="1 2">
    <name type="scientific">Bacteroides uniformis</name>
    <dbReference type="NCBI Taxonomy" id="820"/>
    <lineage>
        <taxon>Bacteria</taxon>
        <taxon>Pseudomonadati</taxon>
        <taxon>Bacteroidota</taxon>
        <taxon>Bacteroidia</taxon>
        <taxon>Bacteroidales</taxon>
        <taxon>Bacteroidaceae</taxon>
        <taxon>Bacteroides</taxon>
    </lineage>
</organism>
<reference evidence="1 2" key="1">
    <citation type="submission" date="2018-08" db="EMBL/GenBank/DDBJ databases">
        <title>A genome reference for cultivated species of the human gut microbiota.</title>
        <authorList>
            <person name="Zou Y."/>
            <person name="Xue W."/>
            <person name="Luo G."/>
        </authorList>
    </citation>
    <scope>NUCLEOTIDE SEQUENCE [LARGE SCALE GENOMIC DNA]</scope>
    <source>
        <strain evidence="1 2">AM34-25</strain>
    </source>
</reference>